<accession>F7WZ88</accession>
<dbReference type="SUPFAM" id="SSF160544">
    <property type="entry name" value="EscU C-terminal domain-like"/>
    <property type="match status" value="1"/>
</dbReference>
<keyword evidence="6" id="KW-0472">Membrane</keyword>
<dbReference type="eggNOG" id="COG1377">
    <property type="taxonomic scope" value="Bacteria"/>
</dbReference>
<reference evidence="7 8" key="1">
    <citation type="journal article" date="2011" name="Appl. Environ. Microbiol.">
        <title>The genome of Buchnera aphidicola from the aphid Cinara tujafilina provides new clues about the evolutionary history of metabolic losses in bacterial endosymbionts.</title>
        <authorList>
            <person name="Lamelas A."/>
            <person name="Gosalbes M.J."/>
            <person name="Moya A."/>
            <person name="Latorre A."/>
        </authorList>
    </citation>
    <scope>NUCLEOTIDE SEQUENCE [LARGE SCALE GENOMIC DNA]</scope>
    <source>
        <strain evidence="8">Cinara tujafilina</strain>
    </source>
</reference>
<evidence type="ECO:0000256" key="3">
    <source>
        <dbReference type="ARBA" id="ARBA00022795"/>
    </source>
</evidence>
<organism evidence="7 8">
    <name type="scientific">Buchnera aphidicola</name>
    <name type="common">Cinara tujafilina</name>
    <dbReference type="NCBI Taxonomy" id="261317"/>
    <lineage>
        <taxon>Bacteria</taxon>
        <taxon>Pseudomonadati</taxon>
        <taxon>Pseudomonadota</taxon>
        <taxon>Gammaproteobacteria</taxon>
        <taxon>Enterobacterales</taxon>
        <taxon>Erwiniaceae</taxon>
        <taxon>Buchnera</taxon>
    </lineage>
</organism>
<keyword evidence="6" id="KW-1133">Transmembrane helix</keyword>
<dbReference type="HOGENOM" id="CLU_041013_1_0_6"/>
<comment type="function">
    <text evidence="5">Required for formation of the rod structure in the basal body of the flagellar apparatus. Together with FliI and FliH, may constitute the export apparatus of flagellin.</text>
</comment>
<feature type="transmembrane region" description="Helical" evidence="6">
    <location>
        <begin position="87"/>
        <end position="110"/>
    </location>
</feature>
<dbReference type="PRINTS" id="PR00950">
    <property type="entry name" value="TYPE3IMSPROT"/>
</dbReference>
<keyword evidence="4" id="KW-0653">Protein transport</keyword>
<dbReference type="GO" id="GO:0009306">
    <property type="term" value="P:protein secretion"/>
    <property type="evidence" value="ECO:0007669"/>
    <property type="project" value="InterPro"/>
</dbReference>
<protein>
    <recommendedName>
        <fullName evidence="2">Flagellar biosynthetic protein FlhB</fullName>
    </recommendedName>
</protein>
<dbReference type="AlphaFoldDB" id="F7WZ88"/>
<evidence type="ECO:0000313" key="8">
    <source>
        <dbReference type="Proteomes" id="UP000006811"/>
    </source>
</evidence>
<gene>
    <name evidence="7" type="primary">flhB</name>
    <name evidence="7" type="ORF">BCTU_153</name>
</gene>
<evidence type="ECO:0000256" key="5">
    <source>
        <dbReference type="ARBA" id="ARBA00025078"/>
    </source>
</evidence>
<feature type="transmembrane region" description="Helical" evidence="6">
    <location>
        <begin position="50"/>
        <end position="67"/>
    </location>
</feature>
<dbReference type="InterPro" id="IPR006135">
    <property type="entry name" value="T3SS_substrate_exporter"/>
</dbReference>
<dbReference type="GO" id="GO:0044781">
    <property type="term" value="P:bacterial-type flagellum organization"/>
    <property type="evidence" value="ECO:0007669"/>
    <property type="project" value="UniProtKB-KW"/>
</dbReference>
<feature type="transmembrane region" description="Helical" evidence="6">
    <location>
        <begin position="183"/>
        <end position="209"/>
    </location>
</feature>
<dbReference type="GO" id="GO:0005886">
    <property type="term" value="C:plasma membrane"/>
    <property type="evidence" value="ECO:0007669"/>
    <property type="project" value="TreeGrafter"/>
</dbReference>
<feature type="transmembrane region" description="Helical" evidence="6">
    <location>
        <begin position="23"/>
        <end position="43"/>
    </location>
</feature>
<dbReference type="PANTHER" id="PTHR30531:SF12">
    <property type="entry name" value="FLAGELLAR BIOSYNTHETIC PROTEIN FLHB"/>
    <property type="match status" value="1"/>
</dbReference>
<dbReference type="STRING" id="261317.BCTU_153"/>
<dbReference type="Gene3D" id="3.40.1690.10">
    <property type="entry name" value="secretion proteins EscU"/>
    <property type="match status" value="1"/>
</dbReference>
<dbReference type="Pfam" id="PF01312">
    <property type="entry name" value="Bac_export_2"/>
    <property type="match status" value="1"/>
</dbReference>
<keyword evidence="6" id="KW-0812">Transmembrane</keyword>
<evidence type="ECO:0000256" key="4">
    <source>
        <dbReference type="ARBA" id="ARBA00023225"/>
    </source>
</evidence>
<dbReference type="InterPro" id="IPR029025">
    <property type="entry name" value="T3SS_substrate_exporter_C"/>
</dbReference>
<sequence>MNHMKKKLNNLPRIKLKNLKNLVFYRILVILILFFILLLVSFFKKSLQKKFFIFFYQCFLNSFVFDFHSLENKKIPFIFLFHNMKFFYFYFLILYIGIFCILIITPILFFNHSISIRPLKTNLIFFNIVQNIKNFFSLNIFLEFFKILFKNHFFLCISGYYLWNYYPDFMLFKKISLIFNIFLGLRVVNFYCIVMLSLIFGMAVIDFFLQRYQNNKNLRMTLQEVKNEFKELEGNPIIKQRIHYTIKNKNKKNNIFNADVIIMDQLKYAVAIKYDTETMSVPKILIKSQGESVKKLKNYLKKYQIPMLLLSDLTKVLYHNSVVGKDIPDFLYKPVAEVFAWVWQLQRWKKYGGVYPQAPQHISVPAELYFSGE</sequence>
<dbReference type="PANTHER" id="PTHR30531">
    <property type="entry name" value="FLAGELLAR BIOSYNTHETIC PROTEIN FLHB"/>
    <property type="match status" value="1"/>
</dbReference>
<evidence type="ECO:0000313" key="7">
    <source>
        <dbReference type="EMBL" id="AEH39742.1"/>
    </source>
</evidence>
<feature type="transmembrane region" description="Helical" evidence="6">
    <location>
        <begin position="140"/>
        <end position="163"/>
    </location>
</feature>
<evidence type="ECO:0000256" key="6">
    <source>
        <dbReference type="SAM" id="Phobius"/>
    </source>
</evidence>
<dbReference type="Proteomes" id="UP000006811">
    <property type="component" value="Chromosome"/>
</dbReference>
<proteinExistence type="inferred from homology"/>
<evidence type="ECO:0000256" key="1">
    <source>
        <dbReference type="ARBA" id="ARBA00010690"/>
    </source>
</evidence>
<evidence type="ECO:0000256" key="2">
    <source>
        <dbReference type="ARBA" id="ARBA00021622"/>
    </source>
</evidence>
<name>F7WZ88_9GAMM</name>
<comment type="similarity">
    <text evidence="1">Belongs to the type III secretion exporter family.</text>
</comment>
<keyword evidence="3" id="KW-1005">Bacterial flagellum biogenesis</keyword>
<dbReference type="KEGG" id="baj:BCTU_153"/>
<keyword evidence="4" id="KW-1006">Bacterial flagellum protein export</keyword>
<keyword evidence="8" id="KW-1185">Reference proteome</keyword>
<keyword evidence="4" id="KW-0813">Transport</keyword>
<dbReference type="EMBL" id="CP001817">
    <property type="protein sequence ID" value="AEH39742.1"/>
    <property type="molecule type" value="Genomic_DNA"/>
</dbReference>